<evidence type="ECO:0000313" key="2">
    <source>
        <dbReference type="EMBL" id="KAJ3476049.1"/>
    </source>
</evidence>
<dbReference type="EMBL" id="JANAWD010000760">
    <property type="protein sequence ID" value="KAJ3476049.1"/>
    <property type="molecule type" value="Genomic_DNA"/>
</dbReference>
<name>A0AAD5YDE2_9APHY</name>
<comment type="caution">
    <text evidence="2">The sequence shown here is derived from an EMBL/GenBank/DDBJ whole genome shotgun (WGS) entry which is preliminary data.</text>
</comment>
<keyword evidence="1" id="KW-0812">Transmembrane</keyword>
<reference evidence="2" key="1">
    <citation type="submission" date="2022-07" db="EMBL/GenBank/DDBJ databases">
        <title>Genome Sequence of Physisporinus lineatus.</title>
        <authorList>
            <person name="Buettner E."/>
        </authorList>
    </citation>
    <scope>NUCLEOTIDE SEQUENCE</scope>
    <source>
        <strain evidence="2">VT162</strain>
    </source>
</reference>
<keyword evidence="3" id="KW-1185">Reference proteome</keyword>
<accession>A0AAD5YDE2</accession>
<dbReference type="Proteomes" id="UP001212997">
    <property type="component" value="Unassembled WGS sequence"/>
</dbReference>
<keyword evidence="1" id="KW-1133">Transmembrane helix</keyword>
<keyword evidence="1" id="KW-0472">Membrane</keyword>
<feature type="transmembrane region" description="Helical" evidence="1">
    <location>
        <begin position="12"/>
        <end position="30"/>
    </location>
</feature>
<gene>
    <name evidence="2" type="ORF">NLI96_g11428</name>
</gene>
<organism evidence="2 3">
    <name type="scientific">Meripilus lineatus</name>
    <dbReference type="NCBI Taxonomy" id="2056292"/>
    <lineage>
        <taxon>Eukaryota</taxon>
        <taxon>Fungi</taxon>
        <taxon>Dikarya</taxon>
        <taxon>Basidiomycota</taxon>
        <taxon>Agaricomycotina</taxon>
        <taxon>Agaricomycetes</taxon>
        <taxon>Polyporales</taxon>
        <taxon>Meripilaceae</taxon>
        <taxon>Meripilus</taxon>
    </lineage>
</organism>
<dbReference type="AlphaFoldDB" id="A0AAD5YDE2"/>
<evidence type="ECO:0000313" key="3">
    <source>
        <dbReference type="Proteomes" id="UP001212997"/>
    </source>
</evidence>
<evidence type="ECO:0000256" key="1">
    <source>
        <dbReference type="SAM" id="Phobius"/>
    </source>
</evidence>
<proteinExistence type="predicted"/>
<protein>
    <submittedName>
        <fullName evidence="2">Uncharacterized protein</fullName>
    </submittedName>
</protein>
<sequence length="120" mass="13270">MPQHVVDSGYSPVLYFIDTLTVILLTRFILNLRSFDLPRSNVPGDNTTHDVNLAWSSRLNFANRIKTIDIVGNIGAPLVLAGPEDACDENDLFIEEDVVDLRNMMETSESVGSSSQPFSV</sequence>